<dbReference type="Gene3D" id="3.30.200.20">
    <property type="entry name" value="Phosphorylase Kinase, domain 1"/>
    <property type="match status" value="1"/>
</dbReference>
<keyword evidence="4 5" id="KW-0067">ATP-binding</keyword>
<evidence type="ECO:0000259" key="7">
    <source>
        <dbReference type="PROSITE" id="PS50011"/>
    </source>
</evidence>
<proteinExistence type="predicted"/>
<keyword evidence="2 5" id="KW-0547">Nucleotide-binding</keyword>
<keyword evidence="3 8" id="KW-0418">Kinase</keyword>
<reference evidence="8" key="1">
    <citation type="submission" date="2022-11" db="EMBL/GenBank/DDBJ databases">
        <title>Minimal conservation of predation-associated metabolite biosynthetic gene clusters underscores biosynthetic potential of Myxococcota including descriptions for ten novel species: Archangium lansinium sp. nov., Myxococcus landrumus sp. nov., Nannocystis bai.</title>
        <authorList>
            <person name="Ahearne A."/>
            <person name="Stevens C."/>
            <person name="Dowd S."/>
        </authorList>
    </citation>
    <scope>NUCLEOTIDE SEQUENCE</scope>
    <source>
        <strain evidence="8">Fl3</strain>
    </source>
</reference>
<dbReference type="PANTHER" id="PTHR43289">
    <property type="entry name" value="MITOGEN-ACTIVATED PROTEIN KINASE KINASE KINASE 20-RELATED"/>
    <property type="match status" value="1"/>
</dbReference>
<sequence>MSGTAKLVTNLVGARLGDRYVLEEKIGAGGFAVVYRSLDTRIHKQVAIKVLDRAKVQNLRDIARFRNEAAIAASIDDEHVIKITDYGEEGTIFYYVMELLRGHTLRSVLGMHERLHWQRACDICEQVCCALELAHERTIIHRDIKPENIFVEFRRGAENVKLLDLGIAKVLHEWDGLIGNLSTTGDFIGSPAYMAPEQAKGTKHCDSRVDLYALGVVLYELVTGAVPFRGESAWETMLLHVEQPPPPLARRAPGVEFPPALEAVLLRALAKDPARRFQTAIDLRDALRAVRLSQPAVAYEPLVSSSGPLKQSGESPGIRAERRPTPHLSRGPAVAIAAPMPSPAAAPETVPTHLTPATAPTRTLLPAPAAPPVDALPLRWRSRFFLAYLTVGSLVATCATSTLATVTLQPDVLDRFQRPHPVVHLDPDMLDDEPEPLLPPPSAPAPRPPPPPALASASRDLGSPFDHLLLAPPEPSAPPEAGGTEERARPERPAAQASSSGKSAKPTRAEGGEAPVARRPTMATMARRAALVIKEACLITPFSPLKEAQYTVTFEIHPITGDIEGVSAAGDVPPLRQPECVKSRAKALVKSFSGAFDMKPEYRHSYTVVR</sequence>
<accession>A0ABY7H3A2</accession>
<organism evidence="8 9">
    <name type="scientific">Nannocystis punicea</name>
    <dbReference type="NCBI Taxonomy" id="2995304"/>
    <lineage>
        <taxon>Bacteria</taxon>
        <taxon>Pseudomonadati</taxon>
        <taxon>Myxococcota</taxon>
        <taxon>Polyangia</taxon>
        <taxon>Nannocystales</taxon>
        <taxon>Nannocystaceae</taxon>
        <taxon>Nannocystis</taxon>
    </lineage>
</organism>
<evidence type="ECO:0000313" key="8">
    <source>
        <dbReference type="EMBL" id="WAS93590.1"/>
    </source>
</evidence>
<evidence type="ECO:0000256" key="6">
    <source>
        <dbReference type="SAM" id="MobiDB-lite"/>
    </source>
</evidence>
<dbReference type="SUPFAM" id="SSF56112">
    <property type="entry name" value="Protein kinase-like (PK-like)"/>
    <property type="match status" value="1"/>
</dbReference>
<evidence type="ECO:0000256" key="5">
    <source>
        <dbReference type="PROSITE-ProRule" id="PRU10141"/>
    </source>
</evidence>
<dbReference type="PROSITE" id="PS00108">
    <property type="entry name" value="PROTEIN_KINASE_ST"/>
    <property type="match status" value="1"/>
</dbReference>
<evidence type="ECO:0000256" key="4">
    <source>
        <dbReference type="ARBA" id="ARBA00022840"/>
    </source>
</evidence>
<dbReference type="InterPro" id="IPR011009">
    <property type="entry name" value="Kinase-like_dom_sf"/>
</dbReference>
<feature type="compositionally biased region" description="Pro residues" evidence="6">
    <location>
        <begin position="436"/>
        <end position="453"/>
    </location>
</feature>
<feature type="binding site" evidence="5">
    <location>
        <position position="49"/>
    </location>
    <ligand>
        <name>ATP</name>
        <dbReference type="ChEBI" id="CHEBI:30616"/>
    </ligand>
</feature>
<dbReference type="Proteomes" id="UP001164459">
    <property type="component" value="Chromosome"/>
</dbReference>
<dbReference type="PANTHER" id="PTHR43289:SF6">
    <property type="entry name" value="SERINE_THREONINE-PROTEIN KINASE NEKL-3"/>
    <property type="match status" value="1"/>
</dbReference>
<dbReference type="Gene3D" id="1.10.510.10">
    <property type="entry name" value="Transferase(Phosphotransferase) domain 1"/>
    <property type="match status" value="1"/>
</dbReference>
<dbReference type="InterPro" id="IPR017441">
    <property type="entry name" value="Protein_kinase_ATP_BS"/>
</dbReference>
<dbReference type="SMART" id="SM00220">
    <property type="entry name" value="S_TKc"/>
    <property type="match status" value="1"/>
</dbReference>
<feature type="region of interest" description="Disordered" evidence="6">
    <location>
        <begin position="423"/>
        <end position="518"/>
    </location>
</feature>
<dbReference type="GO" id="GO:0016301">
    <property type="term" value="F:kinase activity"/>
    <property type="evidence" value="ECO:0007669"/>
    <property type="project" value="UniProtKB-KW"/>
</dbReference>
<evidence type="ECO:0000256" key="2">
    <source>
        <dbReference type="ARBA" id="ARBA00022741"/>
    </source>
</evidence>
<evidence type="ECO:0000256" key="3">
    <source>
        <dbReference type="ARBA" id="ARBA00022777"/>
    </source>
</evidence>
<dbReference type="Pfam" id="PF00069">
    <property type="entry name" value="Pkinase"/>
    <property type="match status" value="1"/>
</dbReference>
<feature type="compositionally biased region" description="Polar residues" evidence="6">
    <location>
        <begin position="303"/>
        <end position="314"/>
    </location>
</feature>
<dbReference type="EMBL" id="CP114040">
    <property type="protein sequence ID" value="WAS93590.1"/>
    <property type="molecule type" value="Genomic_DNA"/>
</dbReference>
<dbReference type="RefSeq" id="WP_269035929.1">
    <property type="nucleotide sequence ID" value="NZ_CP114040.1"/>
</dbReference>
<keyword evidence="1" id="KW-0808">Transferase</keyword>
<evidence type="ECO:0000256" key="1">
    <source>
        <dbReference type="ARBA" id="ARBA00022679"/>
    </source>
</evidence>
<name>A0ABY7H3A2_9BACT</name>
<keyword evidence="9" id="KW-1185">Reference proteome</keyword>
<feature type="compositionally biased region" description="Low complexity" evidence="6">
    <location>
        <begin position="493"/>
        <end position="504"/>
    </location>
</feature>
<dbReference type="InterPro" id="IPR008271">
    <property type="entry name" value="Ser/Thr_kinase_AS"/>
</dbReference>
<protein>
    <submittedName>
        <fullName evidence="8">Serine/threonine-protein kinase</fullName>
    </submittedName>
</protein>
<feature type="region of interest" description="Disordered" evidence="6">
    <location>
        <begin position="303"/>
        <end position="330"/>
    </location>
</feature>
<evidence type="ECO:0000313" key="9">
    <source>
        <dbReference type="Proteomes" id="UP001164459"/>
    </source>
</evidence>
<dbReference type="InterPro" id="IPR000719">
    <property type="entry name" value="Prot_kinase_dom"/>
</dbReference>
<dbReference type="CDD" id="cd14014">
    <property type="entry name" value="STKc_PknB_like"/>
    <property type="match status" value="1"/>
</dbReference>
<gene>
    <name evidence="8" type="ORF">O0S08_46245</name>
</gene>
<feature type="domain" description="Protein kinase" evidence="7">
    <location>
        <begin position="20"/>
        <end position="297"/>
    </location>
</feature>
<dbReference type="PROSITE" id="PS00107">
    <property type="entry name" value="PROTEIN_KINASE_ATP"/>
    <property type="match status" value="1"/>
</dbReference>
<dbReference type="PROSITE" id="PS50011">
    <property type="entry name" value="PROTEIN_KINASE_DOM"/>
    <property type="match status" value="1"/>
</dbReference>